<keyword evidence="3" id="KW-1185">Reference proteome</keyword>
<gene>
    <name evidence="2" type="primary">69</name>
    <name evidence="2" type="ORF">PBI_SQUIRTY_69</name>
</gene>
<dbReference type="KEGG" id="vg:23679124"/>
<organism evidence="2 3">
    <name type="scientific">Mycobacterium phage Squirty</name>
    <dbReference type="NCBI Taxonomy" id="1527512"/>
    <lineage>
        <taxon>Viruses</taxon>
        <taxon>Duplodnaviria</taxon>
        <taxon>Heunggongvirae</taxon>
        <taxon>Uroviricota</taxon>
        <taxon>Caudoviricetes</taxon>
        <taxon>Gracegardnervirinae</taxon>
        <taxon>Squirtyvirus</taxon>
        <taxon>Squirtyvirus squirty</taxon>
        <taxon>Mycobacterium virus Squirty</taxon>
    </lineage>
</organism>
<dbReference type="Proteomes" id="UP000029348">
    <property type="component" value="Segment"/>
</dbReference>
<accession>A0A088FBL5</accession>
<proteinExistence type="predicted"/>
<protein>
    <submittedName>
        <fullName evidence="2">Uncharacterized protein</fullName>
    </submittedName>
</protein>
<feature type="compositionally biased region" description="Basic residues" evidence="1">
    <location>
        <begin position="16"/>
        <end position="29"/>
    </location>
</feature>
<sequence>MPAAVRTVPRGDIHDHPHHRNHNPHRRNDHRGLVDTEQNRADVKAALEIVQRYTR</sequence>
<reference evidence="2 3" key="1">
    <citation type="submission" date="2014-07" db="EMBL/GenBank/DDBJ databases">
        <authorList>
            <person name="Nurko I."/>
            <person name="Arora N."/>
            <person name="Mosteller S."/>
            <person name="Bari R."/>
            <person name="McNulty L."/>
            <person name="Schmidt T."/>
            <person name="Mehalik H."/>
            <person name="Reinhart E."/>
            <person name="Winders D.C."/>
            <person name="Nootbar H.A."/>
            <person name="Reilly M.A."/>
            <person name="Gough E."/>
            <person name="Gregory S."/>
            <person name="Harbaugh B."/>
            <person name="Kaur B."/>
            <person name="Siesel C."/>
            <person name="Warwar S."/>
            <person name="Breitenberger C.A."/>
            <person name="Daniels C.J."/>
            <person name="Ball S.L."/>
            <person name="Buck G.A."/>
            <person name="Campbell R."/>
            <person name="Carvalho M.R."/>
            <person name="Duckworth R.A."/>
            <person name="Dunn T."/>
            <person name="Halpern C."/>
            <person name="Johnson A."/>
            <person name="Kiflezghi M.G."/>
            <person name="Lee V."/>
            <person name="Loviza R.A."/>
            <person name="Serrano M.G."/>
            <person name="Shah Z.V."/>
            <person name="Sharma K."/>
            <person name="Voegtly L.J."/>
            <person name="Walstead R."/>
            <person name="Wang Y.P."/>
            <person name="Bradley K.W."/>
            <person name="Barker L.P."/>
            <person name="Asai D.J."/>
            <person name="Bowman C.A."/>
            <person name="Russell D.A."/>
            <person name="Pope W.H."/>
            <person name="Jacobs-Sera D."/>
            <person name="Hendrix R.W."/>
            <person name="Hatfull G.F."/>
        </authorList>
    </citation>
    <scope>NUCLEOTIDE SEQUENCE [LARGE SCALE GENOMIC DNA]</scope>
</reference>
<evidence type="ECO:0000313" key="2">
    <source>
        <dbReference type="EMBL" id="AIM41016.1"/>
    </source>
</evidence>
<name>A0A088FBL5_9CAUD</name>
<dbReference type="EMBL" id="KM101124">
    <property type="protein sequence ID" value="AIM41016.1"/>
    <property type="molecule type" value="Genomic_DNA"/>
</dbReference>
<evidence type="ECO:0000313" key="3">
    <source>
        <dbReference type="Proteomes" id="UP000029348"/>
    </source>
</evidence>
<evidence type="ECO:0000256" key="1">
    <source>
        <dbReference type="SAM" id="MobiDB-lite"/>
    </source>
</evidence>
<feature type="region of interest" description="Disordered" evidence="1">
    <location>
        <begin position="1"/>
        <end position="35"/>
    </location>
</feature>
<dbReference type="RefSeq" id="YP_009124621.1">
    <property type="nucleotide sequence ID" value="NC_026588.1"/>
</dbReference>
<dbReference type="GeneID" id="23679124"/>